<dbReference type="InterPro" id="IPR029063">
    <property type="entry name" value="SAM-dependent_MTases_sf"/>
</dbReference>
<keyword evidence="5" id="KW-0949">S-adenosyl-L-methionine</keyword>
<dbReference type="Gene3D" id="3.40.50.150">
    <property type="entry name" value="Vaccinia Virus protein VP39"/>
    <property type="match status" value="1"/>
</dbReference>
<gene>
    <name evidence="7" type="ORF">ABID16_000626</name>
</gene>
<keyword evidence="3 7" id="KW-0489">Methyltransferase</keyword>
<protein>
    <submittedName>
        <fullName evidence="7">Precorrin-6Y C5,15-methyltransferase (Decarboxylating)</fullName>
        <ecNumber evidence="7">2.1.1.132</ecNumber>
    </submittedName>
</protein>
<dbReference type="PANTHER" id="PTHR43182">
    <property type="entry name" value="COBALT-PRECORRIN-6B C(15)-METHYLTRANSFERASE (DECARBOXYLATING)"/>
    <property type="match status" value="1"/>
</dbReference>
<comment type="pathway">
    <text evidence="1">Cofactor biosynthesis; adenosylcobalamin biosynthesis.</text>
</comment>
<evidence type="ECO:0000256" key="5">
    <source>
        <dbReference type="ARBA" id="ARBA00022691"/>
    </source>
</evidence>
<evidence type="ECO:0000313" key="7">
    <source>
        <dbReference type="EMBL" id="MET3612321.1"/>
    </source>
</evidence>
<dbReference type="SUPFAM" id="SSF53335">
    <property type="entry name" value="S-adenosyl-L-methionine-dependent methyltransferases"/>
    <property type="match status" value="1"/>
</dbReference>
<dbReference type="Gene3D" id="3.40.1010.10">
    <property type="entry name" value="Cobalt-precorrin-4 Transmethylase, Domain 1"/>
    <property type="match status" value="1"/>
</dbReference>
<feature type="domain" description="Tetrapyrrole methylase" evidence="6">
    <location>
        <begin position="16"/>
        <end position="203"/>
    </location>
</feature>
<dbReference type="RefSeq" id="WP_354554890.1">
    <property type="nucleotide sequence ID" value="NZ_JBEPMB010000001.1"/>
</dbReference>
<sequence length="413" mass="44732">MTEDIERTEPGEEPWLTIVGIGDNGLSSITPEALSYIWQAETIVVAERLDTVLEGLPPKTVINWAEGYRDVIDRIVALRGTPVTIIATGDPMHFGIGSTLRRQFDPQEMRIIPYPSAFSLAAARLGWALQDVEQISLHGRPVETLIRHLQPAARILALTSNAATIREVAELIVAKGYGGSHIHVLEHMGGERERVSLLTVEDIIEGAEEFADFNTIGIHLVRAPEFQPLVPGLSDDAFAHDGQITKREIRAVTLAYLMPYRNAMLWDVGAGSGSISVEWMRAGGRAVAIEQKAERIEMIQHNAAEFGLSGLQIVEGEAPDALDGLKAPDAVFIGGGVTGEGVFEACWEALKPGGRLVANAVTVEGEMALISLQAQLGGDLVRLAVSRAEPVGRFSAFRPMMPVTLWSVQKGWA</sequence>
<dbReference type="EC" id="2.1.1.132" evidence="7"/>
<evidence type="ECO:0000256" key="1">
    <source>
        <dbReference type="ARBA" id="ARBA00004953"/>
    </source>
</evidence>
<proteinExistence type="predicted"/>
<dbReference type="CDD" id="cd02440">
    <property type="entry name" value="AdoMet_MTases"/>
    <property type="match status" value="1"/>
</dbReference>
<dbReference type="Proteomes" id="UP001549047">
    <property type="component" value="Unassembled WGS sequence"/>
</dbReference>
<dbReference type="InterPro" id="IPR000878">
    <property type="entry name" value="4pyrrol_Mease"/>
</dbReference>
<dbReference type="NCBIfam" id="TIGR02469">
    <property type="entry name" value="CbiT"/>
    <property type="match status" value="1"/>
</dbReference>
<dbReference type="EMBL" id="JBEPMB010000001">
    <property type="protein sequence ID" value="MET3612321.1"/>
    <property type="molecule type" value="Genomic_DNA"/>
</dbReference>
<dbReference type="PANTHER" id="PTHR43182:SF1">
    <property type="entry name" value="COBALT-PRECORRIN-7 C(5)-METHYLTRANSFERASE"/>
    <property type="match status" value="1"/>
</dbReference>
<comment type="caution">
    <text evidence="7">The sequence shown here is derived from an EMBL/GenBank/DDBJ whole genome shotgun (WGS) entry which is preliminary data.</text>
</comment>
<dbReference type="GO" id="GO:0046025">
    <property type="term" value="F:precorrin-6Y C5,15-methyltransferase (decarboxylating) activity"/>
    <property type="evidence" value="ECO:0007669"/>
    <property type="project" value="UniProtKB-EC"/>
</dbReference>
<keyword evidence="2" id="KW-0169">Cobalamin biosynthesis</keyword>
<dbReference type="Pfam" id="PF00590">
    <property type="entry name" value="TP_methylase"/>
    <property type="match status" value="1"/>
</dbReference>
<dbReference type="InterPro" id="IPR050714">
    <property type="entry name" value="Cobalamin_biosynth_MTase"/>
</dbReference>
<dbReference type="InterPro" id="IPR014008">
    <property type="entry name" value="Cbl_synth_MTase_CbiT"/>
</dbReference>
<dbReference type="InterPro" id="IPR014777">
    <property type="entry name" value="4pyrrole_Mease_sub1"/>
</dbReference>
<organism evidence="7 8">
    <name type="scientific">Rhizobium aquaticum</name>
    <dbReference type="NCBI Taxonomy" id="1549636"/>
    <lineage>
        <taxon>Bacteria</taxon>
        <taxon>Pseudomonadati</taxon>
        <taxon>Pseudomonadota</taxon>
        <taxon>Alphaproteobacteria</taxon>
        <taxon>Hyphomicrobiales</taxon>
        <taxon>Rhizobiaceae</taxon>
        <taxon>Rhizobium/Agrobacterium group</taxon>
        <taxon>Rhizobium</taxon>
    </lineage>
</organism>
<evidence type="ECO:0000313" key="8">
    <source>
        <dbReference type="Proteomes" id="UP001549047"/>
    </source>
</evidence>
<reference evidence="7 8" key="1">
    <citation type="submission" date="2024-06" db="EMBL/GenBank/DDBJ databases">
        <title>Genomic Encyclopedia of Type Strains, Phase IV (KMG-IV): sequencing the most valuable type-strain genomes for metagenomic binning, comparative biology and taxonomic classification.</title>
        <authorList>
            <person name="Goeker M."/>
        </authorList>
    </citation>
    <scope>NUCLEOTIDE SEQUENCE [LARGE SCALE GENOMIC DNA]</scope>
    <source>
        <strain evidence="7 8">DSM 29780</strain>
    </source>
</reference>
<keyword evidence="4 7" id="KW-0808">Transferase</keyword>
<evidence type="ECO:0000256" key="2">
    <source>
        <dbReference type="ARBA" id="ARBA00022573"/>
    </source>
</evidence>
<evidence type="ECO:0000259" key="6">
    <source>
        <dbReference type="Pfam" id="PF00590"/>
    </source>
</evidence>
<dbReference type="InterPro" id="IPR006365">
    <property type="entry name" value="Cbl_synth_CobL"/>
</dbReference>
<dbReference type="InterPro" id="IPR014776">
    <property type="entry name" value="4pyrrole_Mease_sub2"/>
</dbReference>
<dbReference type="PIRSF" id="PIRSF036428">
    <property type="entry name" value="CobL"/>
    <property type="match status" value="1"/>
</dbReference>
<dbReference type="Gene3D" id="3.30.950.10">
    <property type="entry name" value="Methyltransferase, Cobalt-precorrin-4 Transmethylase, Domain 2"/>
    <property type="match status" value="1"/>
</dbReference>
<name>A0ABV2IV03_9HYPH</name>
<dbReference type="InterPro" id="IPR012818">
    <property type="entry name" value="CbiE"/>
</dbReference>
<evidence type="ECO:0000256" key="4">
    <source>
        <dbReference type="ARBA" id="ARBA00022679"/>
    </source>
</evidence>
<dbReference type="CDD" id="cd11644">
    <property type="entry name" value="Precorrin-6Y-MT"/>
    <property type="match status" value="1"/>
</dbReference>
<dbReference type="Pfam" id="PF01135">
    <property type="entry name" value="PCMT"/>
    <property type="match status" value="1"/>
</dbReference>
<evidence type="ECO:0000256" key="3">
    <source>
        <dbReference type="ARBA" id="ARBA00022603"/>
    </source>
</evidence>
<keyword evidence="8" id="KW-1185">Reference proteome</keyword>
<dbReference type="NCBIfam" id="TIGR02467">
    <property type="entry name" value="CbiE"/>
    <property type="match status" value="1"/>
</dbReference>
<dbReference type="GO" id="GO:0032259">
    <property type="term" value="P:methylation"/>
    <property type="evidence" value="ECO:0007669"/>
    <property type="project" value="UniProtKB-KW"/>
</dbReference>
<dbReference type="SUPFAM" id="SSF53790">
    <property type="entry name" value="Tetrapyrrole methylase"/>
    <property type="match status" value="1"/>
</dbReference>
<dbReference type="InterPro" id="IPR035996">
    <property type="entry name" value="4pyrrol_Methylase_sf"/>
</dbReference>
<accession>A0ABV2IV03</accession>